<dbReference type="InterPro" id="IPR034164">
    <property type="entry name" value="Pepsin-like_dom"/>
</dbReference>
<dbReference type="PROSITE" id="PS00141">
    <property type="entry name" value="ASP_PROTEASE"/>
    <property type="match status" value="1"/>
</dbReference>
<proteinExistence type="inferred from homology"/>
<protein>
    <recommendedName>
        <fullName evidence="5">Peptidase A1 domain-containing protein</fullName>
    </recommendedName>
</protein>
<dbReference type="SUPFAM" id="SSF50630">
    <property type="entry name" value="Acid proteases"/>
    <property type="match status" value="1"/>
</dbReference>
<keyword evidence="2 3" id="KW-0064">Aspartyl protease</keyword>
<organism evidence="6 7">
    <name type="scientific">Serendipita vermifera MAFF 305830</name>
    <dbReference type="NCBI Taxonomy" id="933852"/>
    <lineage>
        <taxon>Eukaryota</taxon>
        <taxon>Fungi</taxon>
        <taxon>Dikarya</taxon>
        <taxon>Basidiomycota</taxon>
        <taxon>Agaricomycotina</taxon>
        <taxon>Agaricomycetes</taxon>
        <taxon>Sebacinales</taxon>
        <taxon>Serendipitaceae</taxon>
        <taxon>Serendipita</taxon>
    </lineage>
</organism>
<dbReference type="PANTHER" id="PTHR47966:SF6">
    <property type="entry name" value="PEPTIDASE A1 DOMAIN-CONTAINING PROTEIN"/>
    <property type="match status" value="1"/>
</dbReference>
<dbReference type="InterPro" id="IPR001969">
    <property type="entry name" value="Aspartic_peptidase_AS"/>
</dbReference>
<dbReference type="InterPro" id="IPR021109">
    <property type="entry name" value="Peptidase_aspartic_dom_sf"/>
</dbReference>
<dbReference type="InterPro" id="IPR001461">
    <property type="entry name" value="Aspartic_peptidase_A1"/>
</dbReference>
<name>A0A0C3BQS9_SERVB</name>
<keyword evidence="3" id="KW-0378">Hydrolase</keyword>
<dbReference type="Proteomes" id="UP000054097">
    <property type="component" value="Unassembled WGS sequence"/>
</dbReference>
<dbReference type="STRING" id="933852.A0A0C3BQS9"/>
<dbReference type="PANTHER" id="PTHR47966">
    <property type="entry name" value="BETA-SITE APP-CLEAVING ENZYME, ISOFORM A-RELATED"/>
    <property type="match status" value="1"/>
</dbReference>
<dbReference type="HOGENOM" id="CLU_819304_0_0_1"/>
<dbReference type="PRINTS" id="PR00792">
    <property type="entry name" value="PEPSIN"/>
</dbReference>
<evidence type="ECO:0000256" key="1">
    <source>
        <dbReference type="ARBA" id="ARBA00007447"/>
    </source>
</evidence>
<dbReference type="AlphaFoldDB" id="A0A0C3BQS9"/>
<dbReference type="Pfam" id="PF00026">
    <property type="entry name" value="Asp"/>
    <property type="match status" value="1"/>
</dbReference>
<keyword evidence="4" id="KW-0732">Signal</keyword>
<dbReference type="GO" id="GO:0006508">
    <property type="term" value="P:proteolysis"/>
    <property type="evidence" value="ECO:0007669"/>
    <property type="project" value="UniProtKB-KW"/>
</dbReference>
<dbReference type="OrthoDB" id="771136at2759"/>
<dbReference type="InterPro" id="IPR033121">
    <property type="entry name" value="PEPTIDASE_A1"/>
</dbReference>
<evidence type="ECO:0000256" key="3">
    <source>
        <dbReference type="RuleBase" id="RU000454"/>
    </source>
</evidence>
<keyword evidence="3" id="KW-0645">Protease</keyword>
<reference evidence="7" key="2">
    <citation type="submission" date="2015-01" db="EMBL/GenBank/DDBJ databases">
        <title>Evolutionary Origins and Diversification of the Mycorrhizal Mutualists.</title>
        <authorList>
            <consortium name="DOE Joint Genome Institute"/>
            <consortium name="Mycorrhizal Genomics Consortium"/>
            <person name="Kohler A."/>
            <person name="Kuo A."/>
            <person name="Nagy L.G."/>
            <person name="Floudas D."/>
            <person name="Copeland A."/>
            <person name="Barry K.W."/>
            <person name="Cichocki N."/>
            <person name="Veneault-Fourrey C."/>
            <person name="LaButti K."/>
            <person name="Lindquist E.A."/>
            <person name="Lipzen A."/>
            <person name="Lundell T."/>
            <person name="Morin E."/>
            <person name="Murat C."/>
            <person name="Riley R."/>
            <person name="Ohm R."/>
            <person name="Sun H."/>
            <person name="Tunlid A."/>
            <person name="Henrissat B."/>
            <person name="Grigoriev I.V."/>
            <person name="Hibbett D.S."/>
            <person name="Martin F."/>
        </authorList>
    </citation>
    <scope>NUCLEOTIDE SEQUENCE [LARGE SCALE GENOMIC DNA]</scope>
    <source>
        <strain evidence="7">MAFF 305830</strain>
    </source>
</reference>
<comment type="similarity">
    <text evidence="1 3">Belongs to the peptidase A1 family.</text>
</comment>
<dbReference type="GO" id="GO:0004190">
    <property type="term" value="F:aspartic-type endopeptidase activity"/>
    <property type="evidence" value="ECO:0007669"/>
    <property type="project" value="UniProtKB-KW"/>
</dbReference>
<feature type="chain" id="PRO_5002161987" description="Peptidase A1 domain-containing protein" evidence="4">
    <location>
        <begin position="21"/>
        <end position="339"/>
    </location>
</feature>
<gene>
    <name evidence="6" type="ORF">M408DRAFT_325851</name>
</gene>
<evidence type="ECO:0000259" key="5">
    <source>
        <dbReference type="PROSITE" id="PS51767"/>
    </source>
</evidence>
<dbReference type="Gene3D" id="2.40.70.10">
    <property type="entry name" value="Acid Proteases"/>
    <property type="match status" value="2"/>
</dbReference>
<evidence type="ECO:0000256" key="2">
    <source>
        <dbReference type="ARBA" id="ARBA00022750"/>
    </source>
</evidence>
<dbReference type="CDD" id="cd05471">
    <property type="entry name" value="pepsin_like"/>
    <property type="match status" value="1"/>
</dbReference>
<evidence type="ECO:0000313" key="7">
    <source>
        <dbReference type="Proteomes" id="UP000054097"/>
    </source>
</evidence>
<feature type="domain" description="Peptidase A1" evidence="5">
    <location>
        <begin position="90"/>
        <end position="339"/>
    </location>
</feature>
<dbReference type="PROSITE" id="PS51767">
    <property type="entry name" value="PEPTIDASE_A1"/>
    <property type="match status" value="1"/>
</dbReference>
<reference evidence="6 7" key="1">
    <citation type="submission" date="2014-04" db="EMBL/GenBank/DDBJ databases">
        <authorList>
            <consortium name="DOE Joint Genome Institute"/>
            <person name="Kuo A."/>
            <person name="Zuccaro A."/>
            <person name="Kohler A."/>
            <person name="Nagy L.G."/>
            <person name="Floudas D."/>
            <person name="Copeland A."/>
            <person name="Barry K.W."/>
            <person name="Cichocki N."/>
            <person name="Veneault-Fourrey C."/>
            <person name="LaButti K."/>
            <person name="Lindquist E.A."/>
            <person name="Lipzen A."/>
            <person name="Lundell T."/>
            <person name="Morin E."/>
            <person name="Murat C."/>
            <person name="Sun H."/>
            <person name="Tunlid A."/>
            <person name="Henrissat B."/>
            <person name="Grigoriev I.V."/>
            <person name="Hibbett D.S."/>
            <person name="Martin F."/>
            <person name="Nordberg H.P."/>
            <person name="Cantor M.N."/>
            <person name="Hua S.X."/>
        </authorList>
    </citation>
    <scope>NUCLEOTIDE SEQUENCE [LARGE SCALE GENOMIC DNA]</scope>
    <source>
        <strain evidence="6 7">MAFF 305830</strain>
    </source>
</reference>
<feature type="signal peptide" evidence="4">
    <location>
        <begin position="1"/>
        <end position="20"/>
    </location>
</feature>
<dbReference type="EMBL" id="KN824277">
    <property type="protein sequence ID" value="KIM34454.1"/>
    <property type="molecule type" value="Genomic_DNA"/>
</dbReference>
<sequence length="339" mass="35930">MLANAFFSLILLSASTLVQAAPQDVTKREPAPLTIPLIARAGMERRDLSIAEWADLANRIKGKYGVAPAASNKRALVTVSTTNQASDTSYYAAVKIGSRNQTLPIILDTGSADLWISGVSCSRCASASSGPLFDPTSSTSFRTSSGSLSISYGSGQVRGTLGTDTVSLGGFQVSDQLLGVATTVTNNFLNGNISGLMGLGFQSLASTGAVPWWIKASTAWSSPQMSFYLTRFRDTNNGQTEQPGGQFTMGGTNSSLYDGTINYISLVKAQYWTVPMTSIALSGGNTITLSGANQNAAQLPPVLTSKMSIPKKWQMEITSIQNDPFYSDFRLVLQPANAE</sequence>
<evidence type="ECO:0000256" key="4">
    <source>
        <dbReference type="SAM" id="SignalP"/>
    </source>
</evidence>
<accession>A0A0C3BQS9</accession>
<evidence type="ECO:0000313" key="6">
    <source>
        <dbReference type="EMBL" id="KIM34454.1"/>
    </source>
</evidence>
<keyword evidence="7" id="KW-1185">Reference proteome</keyword>